<reference evidence="9 10" key="1">
    <citation type="journal article" date="2012" name="Genome Biol.">
        <title>Genome and low-iron response of an oceanic diatom adapted to chronic iron limitation.</title>
        <authorList>
            <person name="Lommer M."/>
            <person name="Specht M."/>
            <person name="Roy A.S."/>
            <person name="Kraemer L."/>
            <person name="Andreson R."/>
            <person name="Gutowska M.A."/>
            <person name="Wolf J."/>
            <person name="Bergner S.V."/>
            <person name="Schilhabel M.B."/>
            <person name="Klostermeier U.C."/>
            <person name="Beiko R.G."/>
            <person name="Rosenstiel P."/>
            <person name="Hippler M."/>
            <person name="Laroche J."/>
        </authorList>
    </citation>
    <scope>NUCLEOTIDE SEQUENCE [LARGE SCALE GENOMIC DNA]</scope>
    <source>
        <strain evidence="9 10">CCMP1005</strain>
    </source>
</reference>
<dbReference type="PANTHER" id="PTHR43821">
    <property type="entry name" value="NAD(P)H NITROREDUCTASE YDJA-RELATED"/>
    <property type="match status" value="1"/>
</dbReference>
<evidence type="ECO:0000256" key="4">
    <source>
        <dbReference type="ARBA" id="ARBA00022643"/>
    </source>
</evidence>
<evidence type="ECO:0000256" key="2">
    <source>
        <dbReference type="ARBA" id="ARBA00007118"/>
    </source>
</evidence>
<keyword evidence="6" id="KW-0560">Oxidoreductase</keyword>
<keyword evidence="5" id="KW-0521">NADP</keyword>
<dbReference type="InterPro" id="IPR052530">
    <property type="entry name" value="NAD(P)H_nitroreductase"/>
</dbReference>
<dbReference type="InterPro" id="IPR029479">
    <property type="entry name" value="Nitroreductase"/>
</dbReference>
<dbReference type="OrthoDB" id="41362at2759"/>
<sequence>MPFAPCRRRPRHLNLSRLEGKENNEARDLLDDSLSSRSIFTKQYTGRSVNREIVKEMLDAARYAPNHHITEPWRFIIFESPESKQNVALLLAEMYKKKSRSQGSFKQAKYDKKIKSASKASHIVAICVKTDTKSMLMEEVCATAMAVQNMHLVATAYHVGAYWSSGGVSESTLPPGFQNAPEMAEFLSHSILPPCIASENDRIGPYTDQSQPKLSNWQQDRAFLCCLHLSIRRGKNDFINSSSNRIQYLTVAQARRTLKTDLNTDHGMVSFFLRSSQPFRSTIAPSS</sequence>
<name>K0S1Y4_THAOC</name>
<keyword evidence="7" id="KW-0520">NAD</keyword>
<evidence type="ECO:0000256" key="1">
    <source>
        <dbReference type="ARBA" id="ARBA00001917"/>
    </source>
</evidence>
<evidence type="ECO:0000259" key="8">
    <source>
        <dbReference type="Pfam" id="PF00881"/>
    </source>
</evidence>
<proteinExistence type="inferred from homology"/>
<comment type="cofactor">
    <cofactor evidence="1">
        <name>FMN</name>
        <dbReference type="ChEBI" id="CHEBI:58210"/>
    </cofactor>
</comment>
<dbReference type="Proteomes" id="UP000266841">
    <property type="component" value="Unassembled WGS sequence"/>
</dbReference>
<organism evidence="9 10">
    <name type="scientific">Thalassiosira oceanica</name>
    <name type="common">Marine diatom</name>
    <dbReference type="NCBI Taxonomy" id="159749"/>
    <lineage>
        <taxon>Eukaryota</taxon>
        <taxon>Sar</taxon>
        <taxon>Stramenopiles</taxon>
        <taxon>Ochrophyta</taxon>
        <taxon>Bacillariophyta</taxon>
        <taxon>Coscinodiscophyceae</taxon>
        <taxon>Thalassiosirophycidae</taxon>
        <taxon>Thalassiosirales</taxon>
        <taxon>Thalassiosiraceae</taxon>
        <taxon>Thalassiosira</taxon>
    </lineage>
</organism>
<dbReference type="PANTHER" id="PTHR43821:SF1">
    <property type="entry name" value="NAD(P)H NITROREDUCTASE YDJA-RELATED"/>
    <property type="match status" value="1"/>
</dbReference>
<comment type="similarity">
    <text evidence="2">Belongs to the nitroreductase family.</text>
</comment>
<dbReference type="EMBL" id="AGNL01034814">
    <property type="protein sequence ID" value="EJK55051.1"/>
    <property type="molecule type" value="Genomic_DNA"/>
</dbReference>
<keyword evidence="10" id="KW-1185">Reference proteome</keyword>
<dbReference type="Gene3D" id="3.40.109.10">
    <property type="entry name" value="NADH Oxidase"/>
    <property type="match status" value="1"/>
</dbReference>
<evidence type="ECO:0000313" key="10">
    <source>
        <dbReference type="Proteomes" id="UP000266841"/>
    </source>
</evidence>
<evidence type="ECO:0000256" key="7">
    <source>
        <dbReference type="ARBA" id="ARBA00023027"/>
    </source>
</evidence>
<dbReference type="InterPro" id="IPR026021">
    <property type="entry name" value="YdjA-like"/>
</dbReference>
<dbReference type="eggNOG" id="ENOG502RYYB">
    <property type="taxonomic scope" value="Eukaryota"/>
</dbReference>
<dbReference type="CDD" id="cd02135">
    <property type="entry name" value="YdjA-like"/>
    <property type="match status" value="1"/>
</dbReference>
<dbReference type="Pfam" id="PF00881">
    <property type="entry name" value="Nitroreductase"/>
    <property type="match status" value="1"/>
</dbReference>
<dbReference type="AlphaFoldDB" id="K0S1Y4"/>
<comment type="caution">
    <text evidence="9">The sequence shown here is derived from an EMBL/GenBank/DDBJ whole genome shotgun (WGS) entry which is preliminary data.</text>
</comment>
<keyword evidence="3" id="KW-0285">Flavoprotein</keyword>
<feature type="domain" description="Nitroreductase" evidence="8">
    <location>
        <begin position="39"/>
        <end position="166"/>
    </location>
</feature>
<dbReference type="GO" id="GO:0016491">
    <property type="term" value="F:oxidoreductase activity"/>
    <property type="evidence" value="ECO:0007669"/>
    <property type="project" value="UniProtKB-KW"/>
</dbReference>
<evidence type="ECO:0000313" key="9">
    <source>
        <dbReference type="EMBL" id="EJK55051.1"/>
    </source>
</evidence>
<evidence type="ECO:0000256" key="5">
    <source>
        <dbReference type="ARBA" id="ARBA00022857"/>
    </source>
</evidence>
<gene>
    <name evidence="9" type="ORF">THAOC_25254</name>
</gene>
<dbReference type="InterPro" id="IPR000415">
    <property type="entry name" value="Nitroreductase-like"/>
</dbReference>
<accession>K0S1Y4</accession>
<protein>
    <recommendedName>
        <fullName evidence="8">Nitroreductase domain-containing protein</fullName>
    </recommendedName>
</protein>
<dbReference type="SUPFAM" id="SSF55469">
    <property type="entry name" value="FMN-dependent nitroreductase-like"/>
    <property type="match status" value="1"/>
</dbReference>
<evidence type="ECO:0000256" key="3">
    <source>
        <dbReference type="ARBA" id="ARBA00022630"/>
    </source>
</evidence>
<keyword evidence="4" id="KW-0288">FMN</keyword>
<evidence type="ECO:0000256" key="6">
    <source>
        <dbReference type="ARBA" id="ARBA00023002"/>
    </source>
</evidence>